<sequence>SNGGIVCGNIKKKLVETDFSTPTPRRKTPLNTDLGENSGIGKLFTNAMESLDEEEKDYYFSNSD</sequence>
<dbReference type="EMBL" id="CM001262">
    <property type="protein sequence ID" value="EHH19998.1"/>
    <property type="molecule type" value="Genomic_DNA"/>
</dbReference>
<dbReference type="Proteomes" id="UP000013456">
    <property type="component" value="Chromosome 10"/>
</dbReference>
<evidence type="ECO:0000313" key="1">
    <source>
        <dbReference type="EMBL" id="EHH19998.1"/>
    </source>
</evidence>
<feature type="non-terminal residue" evidence="1">
    <location>
        <position position="1"/>
    </location>
</feature>
<proteinExistence type="predicted"/>
<dbReference type="AlphaFoldDB" id="F6S2P1"/>
<dbReference type="HOGENOM" id="CLU_2873554_0_0_1"/>
<feature type="non-terminal residue" evidence="1">
    <location>
        <position position="64"/>
    </location>
</feature>
<reference evidence="1" key="1">
    <citation type="journal article" date="2011" name="Nat. Biotechnol.">
        <title>Genome sequencing and comparison of two nonhuman primate animal models, the cynomolgus and Chinese rhesus macaques.</title>
        <authorList>
            <person name="Yan G."/>
            <person name="Zhang G."/>
            <person name="Fang X."/>
            <person name="Zhang Y."/>
            <person name="Li C."/>
            <person name="Ling F."/>
            <person name="Cooper D.N."/>
            <person name="Li Q."/>
            <person name="Li Y."/>
            <person name="van Gool A.J."/>
            <person name="Du H."/>
            <person name="Chen J."/>
            <person name="Chen R."/>
            <person name="Zhang P."/>
            <person name="Huang Z."/>
            <person name="Thompson J.R."/>
            <person name="Meng Y."/>
            <person name="Bai Y."/>
            <person name="Wang J."/>
            <person name="Zhuo M."/>
            <person name="Wang T."/>
            <person name="Huang Y."/>
            <person name="Wei L."/>
            <person name="Li J."/>
            <person name="Wang Z."/>
            <person name="Hu H."/>
            <person name="Yang P."/>
            <person name="Le L."/>
            <person name="Stenson P.D."/>
            <person name="Li B."/>
            <person name="Liu X."/>
            <person name="Ball E.V."/>
            <person name="An N."/>
            <person name="Huang Q."/>
            <person name="Zhang Y."/>
            <person name="Fan W."/>
            <person name="Zhang X."/>
            <person name="Li Y."/>
            <person name="Wang W."/>
            <person name="Katze M.G."/>
            <person name="Su B."/>
            <person name="Nielsen R."/>
            <person name="Yang H."/>
            <person name="Wang J."/>
            <person name="Wang X."/>
            <person name="Wang J."/>
        </authorList>
    </citation>
    <scope>NUCLEOTIDE SEQUENCE [LARGE SCALE GENOMIC DNA]</scope>
    <source>
        <strain evidence="1">CR-5</strain>
    </source>
</reference>
<organism evidence="1">
    <name type="scientific">Macaca mulatta</name>
    <name type="common">Rhesus macaque</name>
    <dbReference type="NCBI Taxonomy" id="9544"/>
    <lineage>
        <taxon>Eukaryota</taxon>
        <taxon>Metazoa</taxon>
        <taxon>Chordata</taxon>
        <taxon>Craniata</taxon>
        <taxon>Vertebrata</taxon>
        <taxon>Euteleostomi</taxon>
        <taxon>Mammalia</taxon>
        <taxon>Eutheria</taxon>
        <taxon>Euarchontoglires</taxon>
        <taxon>Primates</taxon>
        <taxon>Haplorrhini</taxon>
        <taxon>Catarrhini</taxon>
        <taxon>Cercopithecidae</taxon>
        <taxon>Cercopithecinae</taxon>
        <taxon>Macaca</taxon>
    </lineage>
</organism>
<protein>
    <submittedName>
        <fullName evidence="1">Uncharacterized protein</fullName>
    </submittedName>
</protein>
<name>F6S2P1_MACMU</name>
<gene>
    <name evidence="1" type="ORF">EGK_02757</name>
</gene>
<accession>F6S2P1</accession>